<organism evidence="1">
    <name type="scientific">marine sediment metagenome</name>
    <dbReference type="NCBI Taxonomy" id="412755"/>
    <lineage>
        <taxon>unclassified sequences</taxon>
        <taxon>metagenomes</taxon>
        <taxon>ecological metagenomes</taxon>
    </lineage>
</organism>
<reference evidence="1" key="1">
    <citation type="journal article" date="2015" name="Nature">
        <title>Complex archaea that bridge the gap between prokaryotes and eukaryotes.</title>
        <authorList>
            <person name="Spang A."/>
            <person name="Saw J.H."/>
            <person name="Jorgensen S.L."/>
            <person name="Zaremba-Niedzwiedzka K."/>
            <person name="Martijn J."/>
            <person name="Lind A.E."/>
            <person name="van Eijk R."/>
            <person name="Schleper C."/>
            <person name="Guy L."/>
            <person name="Ettema T.J."/>
        </authorList>
    </citation>
    <scope>NUCLEOTIDE SEQUENCE</scope>
</reference>
<evidence type="ECO:0000313" key="1">
    <source>
        <dbReference type="EMBL" id="KKM86671.1"/>
    </source>
</evidence>
<evidence type="ECO:0008006" key="2">
    <source>
        <dbReference type="Google" id="ProtNLM"/>
    </source>
</evidence>
<sequence>MRTFDSGATRDDEDSKLDYEGYLSPLAFQRYAEYMHKHRVQSNGKMRDSDNWQKGIPLDAYVKSLWRHLIEVWTLHRKSIPFFDEMDELSQEEALCAVIFNAFGYLHEIKKAQEERNEN</sequence>
<name>A0A0F9LHN2_9ZZZZ</name>
<proteinExistence type="predicted"/>
<gene>
    <name evidence="1" type="ORF">LCGC14_1276580</name>
</gene>
<protein>
    <recommendedName>
        <fullName evidence="2">dATP/dGTP diphosphohydrolase N-terminal domain-containing protein</fullName>
    </recommendedName>
</protein>
<accession>A0A0F9LHN2</accession>
<comment type="caution">
    <text evidence="1">The sequence shown here is derived from an EMBL/GenBank/DDBJ whole genome shotgun (WGS) entry which is preliminary data.</text>
</comment>
<dbReference type="AlphaFoldDB" id="A0A0F9LHN2"/>
<dbReference type="EMBL" id="LAZR01007216">
    <property type="protein sequence ID" value="KKM86671.1"/>
    <property type="molecule type" value="Genomic_DNA"/>
</dbReference>